<dbReference type="RefSeq" id="WP_152431028.1">
    <property type="nucleotide sequence ID" value="NZ_CBCSDK010000001.1"/>
</dbReference>
<keyword evidence="1" id="KW-0479">Metal-binding</keyword>
<dbReference type="GO" id="GO:0004114">
    <property type="term" value="F:3',5'-cyclic-nucleotide phosphodiesterase activity"/>
    <property type="evidence" value="ECO:0007669"/>
    <property type="project" value="UniProtKB-EC"/>
</dbReference>
<dbReference type="EMBL" id="CP045350">
    <property type="protein sequence ID" value="QFT26967.1"/>
    <property type="molecule type" value="Genomic_DNA"/>
</dbReference>
<protein>
    <submittedName>
        <fullName evidence="6">3',5'-cyclic adenosine monophosphate phosphodiesterase CpdA</fullName>
        <ecNumber evidence="6">3.1.4.17</ecNumber>
    </submittedName>
</protein>
<feature type="domain" description="Calcineurin-like phosphoesterase" evidence="5">
    <location>
        <begin position="3"/>
        <end position="186"/>
    </location>
</feature>
<name>A0A5P9CMJ2_9VIBR</name>
<dbReference type="InterPro" id="IPR050884">
    <property type="entry name" value="CNP_phosphodiesterase-III"/>
</dbReference>
<dbReference type="PANTHER" id="PTHR42988">
    <property type="entry name" value="PHOSPHOHYDROLASE"/>
    <property type="match status" value="1"/>
</dbReference>
<sequence>MKTIVQISDCHFNLNKANAEKALVHTLDFINRLKFDYLFITGDICESPTIPQYQIFARLISEHISTPNIYAIAGNHDCIDMIKSAFKDTWIKVAEQVSIERFNFMFIDSSKKPKKAMMLGAGRVASKDIKRIDDANQETVVVIHHPIFENDCDWFNEIGLENQKEVATSVLNNENIQHIICGHGHSFIQTKRQHTTQIMSPSTSYGFDHDSKVFLKNDRVGAVMIQVGETITSQEIRIPSRIERTVKAI</sequence>
<evidence type="ECO:0000313" key="7">
    <source>
        <dbReference type="Proteomes" id="UP000326936"/>
    </source>
</evidence>
<proteinExistence type="inferred from homology"/>
<keyword evidence="3" id="KW-0408">Iron</keyword>
<evidence type="ECO:0000313" key="6">
    <source>
        <dbReference type="EMBL" id="QFT26967.1"/>
    </source>
</evidence>
<dbReference type="Gene3D" id="3.60.21.10">
    <property type="match status" value="1"/>
</dbReference>
<dbReference type="EC" id="3.1.4.17" evidence="6"/>
<organism evidence="6 7">
    <name type="scientific">Vibrio aquimaris</name>
    <dbReference type="NCBI Taxonomy" id="2587862"/>
    <lineage>
        <taxon>Bacteria</taxon>
        <taxon>Pseudomonadati</taxon>
        <taxon>Pseudomonadota</taxon>
        <taxon>Gammaproteobacteria</taxon>
        <taxon>Vibrionales</taxon>
        <taxon>Vibrionaceae</taxon>
        <taxon>Vibrio</taxon>
    </lineage>
</organism>
<evidence type="ECO:0000259" key="5">
    <source>
        <dbReference type="Pfam" id="PF00149"/>
    </source>
</evidence>
<dbReference type="InterPro" id="IPR004843">
    <property type="entry name" value="Calcineurin-like_PHP"/>
</dbReference>
<accession>A0A5P9CMJ2</accession>
<evidence type="ECO:0000256" key="2">
    <source>
        <dbReference type="ARBA" id="ARBA00022801"/>
    </source>
</evidence>
<dbReference type="OrthoDB" id="9784378at2"/>
<evidence type="ECO:0000256" key="3">
    <source>
        <dbReference type="ARBA" id="ARBA00023004"/>
    </source>
</evidence>
<dbReference type="Proteomes" id="UP000326936">
    <property type="component" value="Chromosome"/>
</dbReference>
<dbReference type="PANTHER" id="PTHR42988:SF2">
    <property type="entry name" value="CYCLIC NUCLEOTIDE PHOSPHODIESTERASE CBUA0032-RELATED"/>
    <property type="match status" value="1"/>
</dbReference>
<keyword evidence="2 6" id="KW-0378">Hydrolase</keyword>
<dbReference type="SUPFAM" id="SSF56300">
    <property type="entry name" value="Metallo-dependent phosphatases"/>
    <property type="match status" value="1"/>
</dbReference>
<comment type="similarity">
    <text evidence="4">Belongs to the cyclic nucleotide phosphodiesterase class-III family.</text>
</comment>
<evidence type="ECO:0000256" key="4">
    <source>
        <dbReference type="ARBA" id="ARBA00025742"/>
    </source>
</evidence>
<dbReference type="KEGG" id="vaq:FIV01_11045"/>
<keyword evidence="7" id="KW-1185">Reference proteome</keyword>
<gene>
    <name evidence="6" type="primary">cpdA1</name>
    <name evidence="6" type="ORF">FIV01_11045</name>
</gene>
<dbReference type="InterPro" id="IPR029052">
    <property type="entry name" value="Metallo-depent_PP-like"/>
</dbReference>
<dbReference type="GO" id="GO:0046872">
    <property type="term" value="F:metal ion binding"/>
    <property type="evidence" value="ECO:0007669"/>
    <property type="project" value="UniProtKB-KW"/>
</dbReference>
<reference evidence="6 7" key="1">
    <citation type="submission" date="2019-10" db="EMBL/GenBank/DDBJ databases">
        <title>Complete genome sequence of Vibrio sp. strain THAF100, isolated from non-filtered water from the water column of tank 6 of a marine aquarium containing stony-coral fragments. Water maintained at 26 degree C.</title>
        <authorList>
            <person name="Ruckert C."/>
            <person name="Franco A."/>
            <person name="Kalinowski J."/>
            <person name="Glaeser S."/>
        </authorList>
    </citation>
    <scope>NUCLEOTIDE SEQUENCE [LARGE SCALE GENOMIC DNA]</scope>
    <source>
        <strain evidence="6 7">THAF100</strain>
    </source>
</reference>
<dbReference type="Pfam" id="PF00149">
    <property type="entry name" value="Metallophos"/>
    <property type="match status" value="1"/>
</dbReference>
<evidence type="ECO:0000256" key="1">
    <source>
        <dbReference type="ARBA" id="ARBA00022723"/>
    </source>
</evidence>
<dbReference type="AlphaFoldDB" id="A0A5P9CMJ2"/>